<feature type="transmembrane region" description="Helical" evidence="6">
    <location>
        <begin position="45"/>
        <end position="65"/>
    </location>
</feature>
<dbReference type="GO" id="GO:0016020">
    <property type="term" value="C:membrane"/>
    <property type="evidence" value="ECO:0007669"/>
    <property type="project" value="UniProtKB-SubCell"/>
</dbReference>
<evidence type="ECO:0000313" key="7">
    <source>
        <dbReference type="EMBL" id="AGT36191.1"/>
    </source>
</evidence>
<sequence length="109" mass="12185">MFHSLQCLGNFYWLHYLFASLTTHTTALYPIFLKTLIQHGIPPALAAYSLAYTLRLTGIISPYATGPAPVYYGSGYIKGSDYWKLGLIFGIIYFIAYLALGLPILMLIL</sequence>
<feature type="transmembrane region" description="Helical" evidence="6">
    <location>
        <begin position="12"/>
        <end position="33"/>
    </location>
</feature>
<proteinExistence type="inferred from homology"/>
<dbReference type="Pfam" id="PF00939">
    <property type="entry name" value="Na_sulph_symp"/>
    <property type="match status" value="1"/>
</dbReference>
<dbReference type="GeneID" id="16574497"/>
<gene>
    <name evidence="7" type="ORF">N186_09275</name>
</gene>
<dbReference type="PATRIC" id="fig|1365176.7.peg.1839"/>
<evidence type="ECO:0000256" key="2">
    <source>
        <dbReference type="ARBA" id="ARBA00007349"/>
    </source>
</evidence>
<evidence type="ECO:0000313" key="8">
    <source>
        <dbReference type="Proteomes" id="UP000015543"/>
    </source>
</evidence>
<dbReference type="PANTHER" id="PTHR42826">
    <property type="entry name" value="DICARBOXYLATE TRANSPORTER 2.1, CHLOROPLASTIC"/>
    <property type="match status" value="1"/>
</dbReference>
<comment type="similarity">
    <text evidence="2">Belongs to the SLC13A/DASS transporter (TC 2.A.47) family. DIT1 subfamily.</text>
</comment>
<keyword evidence="3 6" id="KW-0812">Transmembrane</keyword>
<organism evidence="7 8">
    <name type="scientific">Thermofilum adornatum</name>
    <dbReference type="NCBI Taxonomy" id="1365176"/>
    <lineage>
        <taxon>Archaea</taxon>
        <taxon>Thermoproteota</taxon>
        <taxon>Thermoprotei</taxon>
        <taxon>Thermofilales</taxon>
        <taxon>Thermofilaceae</taxon>
        <taxon>Thermofilum</taxon>
    </lineage>
</organism>
<dbReference type="HOGENOM" id="CLU_168823_0_0_2"/>
<keyword evidence="5 6" id="KW-0472">Membrane</keyword>
<dbReference type="EMBL" id="CP006646">
    <property type="protein sequence ID" value="AGT36191.1"/>
    <property type="molecule type" value="Genomic_DNA"/>
</dbReference>
<protein>
    <recommendedName>
        <fullName evidence="9">Anion permease</fullName>
    </recommendedName>
</protein>
<keyword evidence="4 6" id="KW-1133">Transmembrane helix</keyword>
<dbReference type="RefSeq" id="WP_020963498.1">
    <property type="nucleotide sequence ID" value="NC_022093.1"/>
</dbReference>
<evidence type="ECO:0000256" key="3">
    <source>
        <dbReference type="ARBA" id="ARBA00022692"/>
    </source>
</evidence>
<evidence type="ECO:0008006" key="9">
    <source>
        <dbReference type="Google" id="ProtNLM"/>
    </source>
</evidence>
<evidence type="ECO:0000256" key="5">
    <source>
        <dbReference type="ARBA" id="ARBA00023136"/>
    </source>
</evidence>
<dbReference type="Proteomes" id="UP000015543">
    <property type="component" value="Chromosome"/>
</dbReference>
<evidence type="ECO:0000256" key="4">
    <source>
        <dbReference type="ARBA" id="ARBA00022989"/>
    </source>
</evidence>
<evidence type="ECO:0000256" key="6">
    <source>
        <dbReference type="SAM" id="Phobius"/>
    </source>
</evidence>
<dbReference type="GO" id="GO:0022857">
    <property type="term" value="F:transmembrane transporter activity"/>
    <property type="evidence" value="ECO:0007669"/>
    <property type="project" value="InterPro"/>
</dbReference>
<name>S5ZNR4_9CREN</name>
<dbReference type="InterPro" id="IPR030676">
    <property type="entry name" value="CitT-rel"/>
</dbReference>
<comment type="subcellular location">
    <subcellularLocation>
        <location evidence="1">Membrane</location>
        <topology evidence="1">Multi-pass membrane protein</topology>
    </subcellularLocation>
</comment>
<dbReference type="KEGG" id="thb:N186_09275"/>
<reference evidence="7 8" key="1">
    <citation type="journal article" date="2013" name="Genome Announc.">
        <title>Complete Genomic Sequence of 'Thermofilum adornatus' Strain 1910bT, a Hyperthermophilic Anaerobic Organotrophic Crenarchaeon.</title>
        <authorList>
            <person name="Dominova I.N."/>
            <person name="Kublanov I.V."/>
            <person name="Podosokorskaya O.A."/>
            <person name="Derbikova K.S."/>
            <person name="Patrushev M.V."/>
            <person name="Toshchakov S.V."/>
        </authorList>
    </citation>
    <scope>NUCLEOTIDE SEQUENCE [LARGE SCALE GENOMIC DNA]</scope>
    <source>
        <strain evidence="8">1910b</strain>
    </source>
</reference>
<keyword evidence="8" id="KW-1185">Reference proteome</keyword>
<evidence type="ECO:0000256" key="1">
    <source>
        <dbReference type="ARBA" id="ARBA00004141"/>
    </source>
</evidence>
<dbReference type="OrthoDB" id="19068at2157"/>
<feature type="transmembrane region" description="Helical" evidence="6">
    <location>
        <begin position="85"/>
        <end position="108"/>
    </location>
</feature>
<dbReference type="InterPro" id="IPR001898">
    <property type="entry name" value="SLC13A/DASS"/>
</dbReference>
<dbReference type="eggNOG" id="arCOG00238">
    <property type="taxonomic scope" value="Archaea"/>
</dbReference>
<dbReference type="AlphaFoldDB" id="S5ZNR4"/>
<accession>S5ZNR4</accession>